<organism evidence="1 2">
    <name type="scientific">Protea cynaroides</name>
    <dbReference type="NCBI Taxonomy" id="273540"/>
    <lineage>
        <taxon>Eukaryota</taxon>
        <taxon>Viridiplantae</taxon>
        <taxon>Streptophyta</taxon>
        <taxon>Embryophyta</taxon>
        <taxon>Tracheophyta</taxon>
        <taxon>Spermatophyta</taxon>
        <taxon>Magnoliopsida</taxon>
        <taxon>Proteales</taxon>
        <taxon>Proteaceae</taxon>
        <taxon>Protea</taxon>
    </lineage>
</organism>
<sequence>MHESWLKRSGKESTITLVVKNVEVGETEESHNPDSEDDEINFELRTEVFDEESLTWRTSNWGHRVESDEFSQLVNPQCRRRKDHGWHVSVNPKFWIKVPTLQAEAE</sequence>
<accession>A0A9Q0QXG6</accession>
<evidence type="ECO:0000313" key="2">
    <source>
        <dbReference type="Proteomes" id="UP001141806"/>
    </source>
</evidence>
<dbReference type="Proteomes" id="UP001141806">
    <property type="component" value="Unassembled WGS sequence"/>
</dbReference>
<name>A0A9Q0QXG6_9MAGN</name>
<comment type="caution">
    <text evidence="1">The sequence shown here is derived from an EMBL/GenBank/DDBJ whole genome shotgun (WGS) entry which is preliminary data.</text>
</comment>
<keyword evidence="2" id="KW-1185">Reference proteome</keyword>
<proteinExistence type="predicted"/>
<dbReference type="AlphaFoldDB" id="A0A9Q0QXG6"/>
<dbReference type="EMBL" id="JAMYWD010000003">
    <property type="protein sequence ID" value="KAJ4975314.1"/>
    <property type="molecule type" value="Genomic_DNA"/>
</dbReference>
<protein>
    <submittedName>
        <fullName evidence="1">Uncharacterized protein</fullName>
    </submittedName>
</protein>
<reference evidence="1" key="1">
    <citation type="journal article" date="2023" name="Plant J.">
        <title>The genome of the king protea, Protea cynaroides.</title>
        <authorList>
            <person name="Chang J."/>
            <person name="Duong T.A."/>
            <person name="Schoeman C."/>
            <person name="Ma X."/>
            <person name="Roodt D."/>
            <person name="Barker N."/>
            <person name="Li Z."/>
            <person name="Van de Peer Y."/>
            <person name="Mizrachi E."/>
        </authorList>
    </citation>
    <scope>NUCLEOTIDE SEQUENCE</scope>
    <source>
        <tissue evidence="1">Young leaves</tissue>
    </source>
</reference>
<gene>
    <name evidence="1" type="ORF">NE237_000420</name>
</gene>
<evidence type="ECO:0000313" key="1">
    <source>
        <dbReference type="EMBL" id="KAJ4975314.1"/>
    </source>
</evidence>